<dbReference type="PANTHER" id="PTHR43138">
    <property type="entry name" value="ACETYLTRANSFERASE, GNAT FAMILY"/>
    <property type="match status" value="1"/>
</dbReference>
<accession>A0ABV4X181</accession>
<dbReference type="InterPro" id="IPR052742">
    <property type="entry name" value="Mito_N-acetyltransferase"/>
</dbReference>
<gene>
    <name evidence="2" type="ORF">ACE1CC_06550</name>
</gene>
<dbReference type="Proteomes" id="UP001576774">
    <property type="component" value="Unassembled WGS sequence"/>
</dbReference>
<dbReference type="PANTHER" id="PTHR43138:SF1">
    <property type="entry name" value="N-ACETYLTRANSFERASE ACA1"/>
    <property type="match status" value="1"/>
</dbReference>
<dbReference type="Pfam" id="PF00583">
    <property type="entry name" value="Acetyltransf_1"/>
    <property type="match status" value="1"/>
</dbReference>
<dbReference type="EMBL" id="JBHFNQ010000052">
    <property type="protein sequence ID" value="MFB2876534.1"/>
    <property type="molecule type" value="Genomic_DNA"/>
</dbReference>
<dbReference type="Gene3D" id="3.40.630.30">
    <property type="match status" value="1"/>
</dbReference>
<dbReference type="RefSeq" id="WP_413269660.1">
    <property type="nucleotide sequence ID" value="NZ_JBHFNQ010000052.1"/>
</dbReference>
<keyword evidence="3" id="KW-1185">Reference proteome</keyword>
<dbReference type="SUPFAM" id="SSF55729">
    <property type="entry name" value="Acyl-CoA N-acyltransferases (Nat)"/>
    <property type="match status" value="1"/>
</dbReference>
<evidence type="ECO:0000259" key="1">
    <source>
        <dbReference type="PROSITE" id="PS51186"/>
    </source>
</evidence>
<dbReference type="InterPro" id="IPR000182">
    <property type="entry name" value="GNAT_dom"/>
</dbReference>
<sequence>MDNLPIIKLPIRQELKTGEIVELDWMLPQETEAVRALLNQVIVAGQTYPQEQPVSEAEFAAYWLAKDAFVVRESNTKEILGAFYIKPNFPGRCSHICNAGFIVQPEQRGKGIGKFMGEKMLEIAPRRGYAAVMFNLVFETNIASLKLWQSLGFETIGRIPAAVHLKDGRLVDALMLYRKLSPS</sequence>
<evidence type="ECO:0000313" key="2">
    <source>
        <dbReference type="EMBL" id="MFB2876534.1"/>
    </source>
</evidence>
<proteinExistence type="predicted"/>
<dbReference type="CDD" id="cd04301">
    <property type="entry name" value="NAT_SF"/>
    <property type="match status" value="1"/>
</dbReference>
<protein>
    <submittedName>
        <fullName evidence="2">N-acetyltransferase family protein</fullName>
    </submittedName>
</protein>
<organism evidence="2 3">
    <name type="scientific">Floridaenema aerugineum BLCC-F46</name>
    <dbReference type="NCBI Taxonomy" id="3153654"/>
    <lineage>
        <taxon>Bacteria</taxon>
        <taxon>Bacillati</taxon>
        <taxon>Cyanobacteriota</taxon>
        <taxon>Cyanophyceae</taxon>
        <taxon>Oscillatoriophycideae</taxon>
        <taxon>Aerosakkonematales</taxon>
        <taxon>Aerosakkonemataceae</taxon>
        <taxon>Floridanema</taxon>
        <taxon>Floridanema aerugineum</taxon>
    </lineage>
</organism>
<evidence type="ECO:0000313" key="3">
    <source>
        <dbReference type="Proteomes" id="UP001576774"/>
    </source>
</evidence>
<dbReference type="PROSITE" id="PS51186">
    <property type="entry name" value="GNAT"/>
    <property type="match status" value="1"/>
</dbReference>
<dbReference type="InterPro" id="IPR016181">
    <property type="entry name" value="Acyl_CoA_acyltransferase"/>
</dbReference>
<name>A0ABV4X181_9CYAN</name>
<feature type="domain" description="N-acetyltransferase" evidence="1">
    <location>
        <begin position="21"/>
        <end position="181"/>
    </location>
</feature>
<reference evidence="2 3" key="1">
    <citation type="submission" date="2024-09" db="EMBL/GenBank/DDBJ databases">
        <title>Floridaenema gen nov. (Aerosakkonemataceae, Aerosakkonematales ord. nov., Cyanobacteria) from benthic tropical and subtropical fresh waters, with the description of four new species.</title>
        <authorList>
            <person name="Moretto J.A."/>
            <person name="Berthold D.E."/>
            <person name="Lefler F.W."/>
            <person name="Huang I.-S."/>
            <person name="Laughinghouse H. IV."/>
        </authorList>
    </citation>
    <scope>NUCLEOTIDE SEQUENCE [LARGE SCALE GENOMIC DNA]</scope>
    <source>
        <strain evidence="2 3">BLCC-F46</strain>
    </source>
</reference>
<comment type="caution">
    <text evidence="2">The sequence shown here is derived from an EMBL/GenBank/DDBJ whole genome shotgun (WGS) entry which is preliminary data.</text>
</comment>